<sequence>MYVNLRALRLLILLNDGMYHSVNSLAKYFGCSLASIYFLVIQLQKYNVDVVNIDGYGIRLNKPIVWLDAELITRYISIESEKLELRLFDIIVSTNNYLLSQLKRNALIKDSTSVAVAEFQTNGRGREGRVWRCGFGNGLLFSICWRFEKGVSNLSGLSLVVGIAILRVLRSYAIQNINIKWPNDILCNFHKLAGILIEIRGEVCGPSYAIIGIGINFNLSKSIIPLINQRATDLSSVTGDLINRNQVLGRLLSELYNVLDEFAYYGFSSFKKEWISYHSYEGCEVDLIFPNGLAITGIVDGVTDDGAICLLTLEGKKSFNIGNIAIRSRIH</sequence>
<dbReference type="PROSITE" id="PS51733">
    <property type="entry name" value="BPL_LPL_CATALYTIC"/>
    <property type="match status" value="1"/>
</dbReference>
<reference evidence="7" key="1">
    <citation type="submission" date="2016-10" db="EMBL/GenBank/DDBJ databases">
        <authorList>
            <person name="Varghese N."/>
            <person name="Submissions S."/>
        </authorList>
    </citation>
    <scope>NUCLEOTIDE SEQUENCE [LARGE SCALE GENOMIC DNA]</scope>
    <source>
        <strain evidence="7">Nm10</strain>
    </source>
</reference>
<evidence type="ECO:0000256" key="4">
    <source>
        <dbReference type="ARBA" id="ARBA00047846"/>
    </source>
</evidence>
<feature type="domain" description="BPL/LPL catalytic" evidence="5">
    <location>
        <begin position="79"/>
        <end position="263"/>
    </location>
</feature>
<dbReference type="Pfam" id="PF02237">
    <property type="entry name" value="BPL_C"/>
    <property type="match status" value="1"/>
</dbReference>
<organism evidence="6 7">
    <name type="scientific">Nitrosomonas ureae</name>
    <dbReference type="NCBI Taxonomy" id="44577"/>
    <lineage>
        <taxon>Bacteria</taxon>
        <taxon>Pseudomonadati</taxon>
        <taxon>Pseudomonadota</taxon>
        <taxon>Betaproteobacteria</taxon>
        <taxon>Nitrosomonadales</taxon>
        <taxon>Nitrosomonadaceae</taxon>
        <taxon>Nitrosomonas</taxon>
    </lineage>
</organism>
<dbReference type="Proteomes" id="UP000182882">
    <property type="component" value="Unassembled WGS sequence"/>
</dbReference>
<dbReference type="EC" id="6.3.4.15" evidence="3"/>
<accession>A0A1H2H079</accession>
<dbReference type="GO" id="GO:0005737">
    <property type="term" value="C:cytoplasm"/>
    <property type="evidence" value="ECO:0007669"/>
    <property type="project" value="TreeGrafter"/>
</dbReference>
<dbReference type="InterPro" id="IPR003142">
    <property type="entry name" value="BPL_C"/>
</dbReference>
<evidence type="ECO:0000313" key="6">
    <source>
        <dbReference type="EMBL" id="SDU25175.1"/>
    </source>
</evidence>
<dbReference type="Pfam" id="PF03099">
    <property type="entry name" value="BPL_LplA_LipB"/>
    <property type="match status" value="1"/>
</dbReference>
<dbReference type="AlphaFoldDB" id="A0A1H2H079"/>
<evidence type="ECO:0000256" key="2">
    <source>
        <dbReference type="ARBA" id="ARBA00023267"/>
    </source>
</evidence>
<keyword evidence="7" id="KW-1185">Reference proteome</keyword>
<dbReference type="Gene3D" id="3.30.930.10">
    <property type="entry name" value="Bira Bifunctional Protein, Domain 2"/>
    <property type="match status" value="1"/>
</dbReference>
<evidence type="ECO:0000256" key="3">
    <source>
        <dbReference type="ARBA" id="ARBA00024227"/>
    </source>
</evidence>
<dbReference type="PANTHER" id="PTHR12835">
    <property type="entry name" value="BIOTIN PROTEIN LIGASE"/>
    <property type="match status" value="1"/>
</dbReference>
<evidence type="ECO:0000259" key="5">
    <source>
        <dbReference type="PROSITE" id="PS51733"/>
    </source>
</evidence>
<dbReference type="PANTHER" id="PTHR12835:SF5">
    <property type="entry name" value="BIOTIN--PROTEIN LIGASE"/>
    <property type="match status" value="1"/>
</dbReference>
<dbReference type="Gene3D" id="2.30.30.100">
    <property type="match status" value="1"/>
</dbReference>
<comment type="catalytic activity">
    <reaction evidence="4">
        <text>biotin + L-lysyl-[protein] + ATP = N(6)-biotinyl-L-lysyl-[protein] + AMP + diphosphate + H(+)</text>
        <dbReference type="Rhea" id="RHEA:11756"/>
        <dbReference type="Rhea" id="RHEA-COMP:9752"/>
        <dbReference type="Rhea" id="RHEA-COMP:10505"/>
        <dbReference type="ChEBI" id="CHEBI:15378"/>
        <dbReference type="ChEBI" id="CHEBI:29969"/>
        <dbReference type="ChEBI" id="CHEBI:30616"/>
        <dbReference type="ChEBI" id="CHEBI:33019"/>
        <dbReference type="ChEBI" id="CHEBI:57586"/>
        <dbReference type="ChEBI" id="CHEBI:83144"/>
        <dbReference type="ChEBI" id="CHEBI:456215"/>
        <dbReference type="EC" id="6.3.4.15"/>
    </reaction>
</comment>
<dbReference type="NCBIfam" id="TIGR00121">
    <property type="entry name" value="birA_ligase"/>
    <property type="match status" value="1"/>
</dbReference>
<dbReference type="KEGG" id="nur:ATY38_08675"/>
<name>A0A1H2H079_9PROT</name>
<dbReference type="GO" id="GO:0004077">
    <property type="term" value="F:biotin--[biotin carboxyl-carrier protein] ligase activity"/>
    <property type="evidence" value="ECO:0007669"/>
    <property type="project" value="UniProtKB-EC"/>
</dbReference>
<dbReference type="CDD" id="cd16442">
    <property type="entry name" value="BPL"/>
    <property type="match status" value="1"/>
</dbReference>
<evidence type="ECO:0000256" key="1">
    <source>
        <dbReference type="ARBA" id="ARBA00022598"/>
    </source>
</evidence>
<protein>
    <recommendedName>
        <fullName evidence="3">biotin--[biotin carboxyl-carrier protein] ligase</fullName>
        <ecNumber evidence="3">6.3.4.15</ecNumber>
    </recommendedName>
</protein>
<dbReference type="SUPFAM" id="SSF55681">
    <property type="entry name" value="Class II aaRS and biotin synthetases"/>
    <property type="match status" value="1"/>
</dbReference>
<dbReference type="InterPro" id="IPR036388">
    <property type="entry name" value="WH-like_DNA-bd_sf"/>
</dbReference>
<gene>
    <name evidence="6" type="ORF">SAMN05216406_13930</name>
</gene>
<dbReference type="Gene3D" id="1.10.10.10">
    <property type="entry name" value="Winged helix-like DNA-binding domain superfamily/Winged helix DNA-binding domain"/>
    <property type="match status" value="1"/>
</dbReference>
<dbReference type="InterPro" id="IPR004408">
    <property type="entry name" value="Biotin_CoA_COase_ligase"/>
</dbReference>
<keyword evidence="2" id="KW-0092">Biotin</keyword>
<evidence type="ECO:0000313" key="7">
    <source>
        <dbReference type="Proteomes" id="UP000182882"/>
    </source>
</evidence>
<proteinExistence type="predicted"/>
<dbReference type="EMBL" id="FNLN01000039">
    <property type="protein sequence ID" value="SDU25175.1"/>
    <property type="molecule type" value="Genomic_DNA"/>
</dbReference>
<dbReference type="InterPro" id="IPR045864">
    <property type="entry name" value="aa-tRNA-synth_II/BPL/LPL"/>
</dbReference>
<dbReference type="InterPro" id="IPR004143">
    <property type="entry name" value="BPL_LPL_catalytic"/>
</dbReference>
<keyword evidence="1 6" id="KW-0436">Ligase</keyword>